<proteinExistence type="predicted"/>
<evidence type="ECO:0000256" key="1">
    <source>
        <dbReference type="SAM" id="MobiDB-lite"/>
    </source>
</evidence>
<dbReference type="KEGG" id="vg:80142649"/>
<dbReference type="Proteomes" id="UP000298310">
    <property type="component" value="Segment"/>
</dbReference>
<evidence type="ECO:0000313" key="2">
    <source>
        <dbReference type="EMBL" id="ACX71110.1"/>
    </source>
</evidence>
<dbReference type="Pfam" id="PF19474">
    <property type="entry name" value="DUF6011"/>
    <property type="match status" value="1"/>
</dbReference>
<accession>D0UWD8</accession>
<dbReference type="EMBL" id="GQ919031">
    <property type="protein sequence ID" value="ACX71110.1"/>
    <property type="molecule type" value="Genomic_DNA"/>
</dbReference>
<gene>
    <name evidence="2" type="ORF">pZL12.33</name>
</gene>
<feature type="region of interest" description="Disordered" evidence="1">
    <location>
        <begin position="36"/>
        <end position="68"/>
    </location>
</feature>
<reference evidence="2 3" key="1">
    <citation type="journal article" date="2010" name="J. Bacteriol.">
        <title>Characterization of the replication, transfer, and plasmid/lytic phage cycle of the Streptomyces plasmid-phage pZL12.</title>
        <authorList>
            <person name="Zhong L."/>
            <person name="Cheng Q."/>
            <person name="Tian X."/>
            <person name="Zhao L."/>
            <person name="Qin Z."/>
        </authorList>
    </citation>
    <scope>NUCLEOTIDE SEQUENCE [LARGE SCALE GENOMIC DNA]</scope>
</reference>
<dbReference type="InterPro" id="IPR046053">
    <property type="entry name" value="DUF6011"/>
</dbReference>
<sequence length="68" mass="7696">MAHTDRNPQPTLIDDPNTGYRHRYCRRCRRPLTSLSSRLNGYGPDCDPNRHPVAAAPHEVEQDTLPGT</sequence>
<name>D0UWD8_9CAUD</name>
<organism evidence="2 3">
    <name type="scientific">Streptomyces phage ZL12</name>
    <dbReference type="NCBI Taxonomy" id="2570911"/>
    <lineage>
        <taxon>Viruses</taxon>
        <taxon>Duplodnaviria</taxon>
        <taxon>Heunggongvirae</taxon>
        <taxon>Uroviricota</taxon>
        <taxon>Caudoviricetes</taxon>
        <taxon>Fuzanglongvirus</taxon>
        <taxon>Fuzanglongvirus ZL12</taxon>
    </lineage>
</organism>
<keyword evidence="3" id="KW-1185">Reference proteome</keyword>
<protein>
    <submittedName>
        <fullName evidence="2">Uncharacterized protein</fullName>
    </submittedName>
</protein>
<evidence type="ECO:0000313" key="3">
    <source>
        <dbReference type="Proteomes" id="UP000298310"/>
    </source>
</evidence>